<dbReference type="Proteomes" id="UP000595691">
    <property type="component" value="Chromosome"/>
</dbReference>
<reference evidence="2 3" key="1">
    <citation type="submission" date="2020-11" db="EMBL/GenBank/DDBJ databases">
        <title>Taxonomic evaluation of the Bacillus sporothermodurans group of bacteria based on whole genome sequences.</title>
        <authorList>
            <person name="Fiedler G."/>
            <person name="Herbstmann A.-D."/>
            <person name="Doll E."/>
            <person name="Wenning M."/>
            <person name="Brinks E."/>
            <person name="Kabisch J."/>
            <person name="Breitenwieser F."/>
            <person name="Lappann M."/>
            <person name="Boehnlein C."/>
            <person name="Franz C."/>
        </authorList>
    </citation>
    <scope>NUCLEOTIDE SEQUENCE [LARGE SCALE GENOMIC DNA]</scope>
    <source>
        <strain evidence="2 3">JCM 19841</strain>
    </source>
</reference>
<dbReference type="Pfam" id="PF00656">
    <property type="entry name" value="Peptidase_C14"/>
    <property type="match status" value="1"/>
</dbReference>
<gene>
    <name evidence="2" type="ORF">I5776_15945</name>
</gene>
<dbReference type="SUPFAM" id="SSF52129">
    <property type="entry name" value="Caspase-like"/>
    <property type="match status" value="1"/>
</dbReference>
<protein>
    <submittedName>
        <fullName evidence="2">Caspase family protein</fullName>
    </submittedName>
</protein>
<dbReference type="InterPro" id="IPR011600">
    <property type="entry name" value="Pept_C14_caspase"/>
</dbReference>
<evidence type="ECO:0000313" key="2">
    <source>
        <dbReference type="EMBL" id="QQZ08537.1"/>
    </source>
</evidence>
<evidence type="ECO:0000313" key="3">
    <source>
        <dbReference type="Proteomes" id="UP000595691"/>
    </source>
</evidence>
<proteinExistence type="predicted"/>
<name>A0ABX7DZ23_9BACI</name>
<sequence length="479" mass="53387">MVYKALIIAVDQYNSASGLPNTVNDALEIKRLLLESPSFFKEQDVQVFQGSISRRNILLPALKLFFEGAADTDVLFLFWAGHGAFINNEGYFVPFDGDIYSPGITMIKMSEVRDLIDQTIAKTVLSFFDTCHSGAITRSIQQELHRGLEVKGSGKVLIAACSANQYAWDRAGHGAFTDYLIRGLEGEAANRDGDIDVYNLYSYVSKSLNEEFGDQSPVIKSTLNGEPLLLKRTTNRSEFTSITKFANHRQVNSSGLSFWLGTIITDYDEFHSKNKGEYQLTLINPDPKIEQALKNMREKETYPFAIRDEADIVSVENIDIRSTREGTYIVINLKGKGEGNSSIFSEMSIGGGMGKTLTPDEIAMLRIRRILFGEKVIPSGYGDSLVESMISHPTNAKIQVIPNIISSLASQRYTPEKIRVMIVGSLILTGTIEKIETLSLTLDNDVITKLHLVGYRPKYYSNVDPKKIEVNEEINISIC</sequence>
<organism evidence="2 3">
    <name type="scientific">Heyndrickxia vini</name>
    <dbReference type="NCBI Taxonomy" id="1476025"/>
    <lineage>
        <taxon>Bacteria</taxon>
        <taxon>Bacillati</taxon>
        <taxon>Bacillota</taxon>
        <taxon>Bacilli</taxon>
        <taxon>Bacillales</taxon>
        <taxon>Bacillaceae</taxon>
        <taxon>Heyndrickxia</taxon>
    </lineage>
</organism>
<dbReference type="Gene3D" id="3.40.50.1460">
    <property type="match status" value="1"/>
</dbReference>
<dbReference type="RefSeq" id="WP_202777354.1">
    <property type="nucleotide sequence ID" value="NZ_CP065425.1"/>
</dbReference>
<dbReference type="PANTHER" id="PTHR48104">
    <property type="entry name" value="METACASPASE-4"/>
    <property type="match status" value="1"/>
</dbReference>
<dbReference type="EMBL" id="CP065425">
    <property type="protein sequence ID" value="QQZ08537.1"/>
    <property type="molecule type" value="Genomic_DNA"/>
</dbReference>
<evidence type="ECO:0000259" key="1">
    <source>
        <dbReference type="Pfam" id="PF00656"/>
    </source>
</evidence>
<dbReference type="InterPro" id="IPR050452">
    <property type="entry name" value="Metacaspase"/>
</dbReference>
<dbReference type="PANTHER" id="PTHR48104:SF30">
    <property type="entry name" value="METACASPASE-1"/>
    <property type="match status" value="1"/>
</dbReference>
<accession>A0ABX7DZ23</accession>
<keyword evidence="3" id="KW-1185">Reference proteome</keyword>
<dbReference type="InterPro" id="IPR029030">
    <property type="entry name" value="Caspase-like_dom_sf"/>
</dbReference>
<feature type="domain" description="Peptidase C14 caspase" evidence="1">
    <location>
        <begin position="4"/>
        <end position="224"/>
    </location>
</feature>